<sequence>MRNPLLILFLNGLNLRIGKGTNGAPITPSKSWISASRLLMIAFTLVRDGGEDLDSVLLYFIHDFKDLPCSGCSGVLFG</sequence>
<gene>
    <name evidence="2" type="ORF">O6P43_020221</name>
</gene>
<feature type="signal peptide" evidence="1">
    <location>
        <begin position="1"/>
        <end position="20"/>
    </location>
</feature>
<dbReference type="EMBL" id="JARAOO010000008">
    <property type="protein sequence ID" value="KAJ7959677.1"/>
    <property type="molecule type" value="Genomic_DNA"/>
</dbReference>
<accession>A0AAD7LKL4</accession>
<keyword evidence="1" id="KW-0732">Signal</keyword>
<name>A0AAD7LKL4_QUISA</name>
<evidence type="ECO:0000256" key="1">
    <source>
        <dbReference type="SAM" id="SignalP"/>
    </source>
</evidence>
<dbReference type="AlphaFoldDB" id="A0AAD7LKL4"/>
<evidence type="ECO:0000313" key="3">
    <source>
        <dbReference type="Proteomes" id="UP001163823"/>
    </source>
</evidence>
<evidence type="ECO:0000313" key="2">
    <source>
        <dbReference type="EMBL" id="KAJ7959677.1"/>
    </source>
</evidence>
<proteinExistence type="predicted"/>
<keyword evidence="3" id="KW-1185">Reference proteome</keyword>
<organism evidence="2 3">
    <name type="scientific">Quillaja saponaria</name>
    <name type="common">Soap bark tree</name>
    <dbReference type="NCBI Taxonomy" id="32244"/>
    <lineage>
        <taxon>Eukaryota</taxon>
        <taxon>Viridiplantae</taxon>
        <taxon>Streptophyta</taxon>
        <taxon>Embryophyta</taxon>
        <taxon>Tracheophyta</taxon>
        <taxon>Spermatophyta</taxon>
        <taxon>Magnoliopsida</taxon>
        <taxon>eudicotyledons</taxon>
        <taxon>Gunneridae</taxon>
        <taxon>Pentapetalae</taxon>
        <taxon>rosids</taxon>
        <taxon>fabids</taxon>
        <taxon>Fabales</taxon>
        <taxon>Quillajaceae</taxon>
        <taxon>Quillaja</taxon>
    </lineage>
</organism>
<protein>
    <submittedName>
        <fullName evidence="2">Uncharacterized protein</fullName>
    </submittedName>
</protein>
<reference evidence="2" key="1">
    <citation type="journal article" date="2023" name="Science">
        <title>Elucidation of the pathway for biosynthesis of saponin adjuvants from the soapbark tree.</title>
        <authorList>
            <person name="Reed J."/>
            <person name="Orme A."/>
            <person name="El-Demerdash A."/>
            <person name="Owen C."/>
            <person name="Martin L.B.B."/>
            <person name="Misra R.C."/>
            <person name="Kikuchi S."/>
            <person name="Rejzek M."/>
            <person name="Martin A.C."/>
            <person name="Harkess A."/>
            <person name="Leebens-Mack J."/>
            <person name="Louveau T."/>
            <person name="Stephenson M.J."/>
            <person name="Osbourn A."/>
        </authorList>
    </citation>
    <scope>NUCLEOTIDE SEQUENCE</scope>
    <source>
        <strain evidence="2">S10</strain>
    </source>
</reference>
<feature type="chain" id="PRO_5042011741" evidence="1">
    <location>
        <begin position="21"/>
        <end position="78"/>
    </location>
</feature>
<dbReference type="KEGG" id="qsa:O6P43_020221"/>
<dbReference type="Proteomes" id="UP001163823">
    <property type="component" value="Chromosome 8"/>
</dbReference>
<comment type="caution">
    <text evidence="2">The sequence shown here is derived from an EMBL/GenBank/DDBJ whole genome shotgun (WGS) entry which is preliminary data.</text>
</comment>